<keyword evidence="7" id="KW-0325">Glycoprotein</keyword>
<keyword evidence="11" id="KW-1185">Reference proteome</keyword>
<dbReference type="SUPFAM" id="SSF82866">
    <property type="entry name" value="Multidrug efflux transporter AcrB transmembrane domain"/>
    <property type="match status" value="2"/>
</dbReference>
<feature type="transmembrane region" description="Helical" evidence="8">
    <location>
        <begin position="385"/>
        <end position="412"/>
    </location>
</feature>
<feature type="transmembrane region" description="Helical" evidence="8">
    <location>
        <begin position="314"/>
        <end position="337"/>
    </location>
</feature>
<feature type="transmembrane region" description="Helical" evidence="8">
    <location>
        <begin position="738"/>
        <end position="760"/>
    </location>
</feature>
<dbReference type="InterPro" id="IPR000731">
    <property type="entry name" value="SSD"/>
</dbReference>
<evidence type="ECO:0000256" key="8">
    <source>
        <dbReference type="SAM" id="Phobius"/>
    </source>
</evidence>
<keyword evidence="4 8" id="KW-0812">Transmembrane</keyword>
<protein>
    <recommendedName>
        <fullName evidence="9">SSD domain-containing protein</fullName>
    </recommendedName>
</protein>
<comment type="subcellular location">
    <subcellularLocation>
        <location evidence="1">Cell membrane</location>
        <topology evidence="1">Multi-pass membrane protein</topology>
    </subcellularLocation>
</comment>
<evidence type="ECO:0000259" key="9">
    <source>
        <dbReference type="PROSITE" id="PS50156"/>
    </source>
</evidence>
<dbReference type="PANTHER" id="PTHR10796">
    <property type="entry name" value="PATCHED-RELATED"/>
    <property type="match status" value="1"/>
</dbReference>
<proteinExistence type="inferred from homology"/>
<feature type="transmembrane region" description="Helical" evidence="8">
    <location>
        <begin position="260"/>
        <end position="278"/>
    </location>
</feature>
<dbReference type="InterPro" id="IPR003392">
    <property type="entry name" value="PTHD_SSD"/>
</dbReference>
<accession>A0A8S4PZ20</accession>
<dbReference type="FunFam" id="1.20.1640.10:FF:000013">
    <property type="entry name" value="PaTched Related family"/>
    <property type="match status" value="1"/>
</dbReference>
<dbReference type="Gene3D" id="1.20.1640.10">
    <property type="entry name" value="Multidrug efflux transporter AcrB transmembrane domain"/>
    <property type="match status" value="2"/>
</dbReference>
<gene>
    <name evidence="10" type="ORF">OFUS_LOCUS23244</name>
</gene>
<feature type="transmembrane region" description="Helical" evidence="8">
    <location>
        <begin position="27"/>
        <end position="47"/>
    </location>
</feature>
<evidence type="ECO:0000256" key="3">
    <source>
        <dbReference type="ARBA" id="ARBA00022475"/>
    </source>
</evidence>
<keyword evidence="5 8" id="KW-1133">Transmembrane helix</keyword>
<feature type="transmembrane region" description="Helical" evidence="8">
    <location>
        <begin position="780"/>
        <end position="799"/>
    </location>
</feature>
<sequence>MMKTDCIEKPLTGLFYKLGKLVARCPWPFIIIPVIISGGCGVGLMRLKNVVDVEYLYTPDDGPAKQERAIMRRHFPMDWSTNFQATRSHTLDGYARAIFIPKNSKTNALSEDILNEIIEIDAKIRKLNAKDDKKYDYYCARSNGCYSNNILEILNYTANTINHISLTFPTFDQRFLGTELGGVTLKEGEVVESVKAIRLQYYVKYENATNREDSDVWLEAFKKFMLSIDTNDVNVHFLTSRSLQEELESSTTGIISSFSIAYTILCTFSMVSCLMFDWVRSKPWLGLIGAVTACLAILTSLGLLCAVGVEFTSIVATMPFLIVGIGLDDMFIQVAAWRETSYHDTVEERMGLTFKDAAMSITLTSLTNTLAFCIGAITSFPSVRIFCLYTGVAVVFCFIYQITFFGGCMALLGRREHANRHCYACLKVLPKEDACDKSSMYRIWCTGGSKTNSTGITIHSGTEFFKTYFGPVLMHPVSKVLVILTFLGYMGVAIWGVFNLREGLELKNLAPDDSYATSFYHHDDSLFNSIYGPRLQVAITQQLDYWNASSLEEVDKLINELKRSKWIFDNETMIENWHRDFSEYLNLTSRSFLNRTQYIDILKEEFLKIPGFKRYQLDIEFTDTGNISASRFLIQSHGQRNADEQRKLMEEVRDIARRSKLAVTVYHPAFIFFDQYSVVLSNTLQNIGVAVAVMLLVAILLVPHPLSAIWVTLSICSISTGVVGYMTHWQVNLDSVSMINIILCIGFSVDYSAHIAYHFVISDAKTKNLKAISALHSLGLPIAQGAISTVLGVAVLSGANTYIFRTFFKTMFLVITFGFYHGLFVLPVFLSIVGPGPSNCNSTIEGKVHTEFNYDKEIKDKIQDEYNHDKSTEDIVHHELNCYDTLEPKGHTEFKIPRPVVLKYPKGQDNLSYISNELPHIDYSNQQNINGGNFVLYNNRQIRPYSPPRYQ</sequence>
<feature type="domain" description="SSD" evidence="9">
    <location>
        <begin position="254"/>
        <end position="411"/>
    </location>
</feature>
<dbReference type="GO" id="GO:0005886">
    <property type="term" value="C:plasma membrane"/>
    <property type="evidence" value="ECO:0007669"/>
    <property type="project" value="UniProtKB-SubCell"/>
</dbReference>
<dbReference type="Proteomes" id="UP000749559">
    <property type="component" value="Unassembled WGS sequence"/>
</dbReference>
<evidence type="ECO:0000313" key="11">
    <source>
        <dbReference type="Proteomes" id="UP000749559"/>
    </source>
</evidence>
<dbReference type="EMBL" id="CAIIXF020000011">
    <property type="protein sequence ID" value="CAH1799201.1"/>
    <property type="molecule type" value="Genomic_DNA"/>
</dbReference>
<keyword evidence="3" id="KW-1003">Cell membrane</keyword>
<dbReference type="AlphaFoldDB" id="A0A8S4PZ20"/>
<evidence type="ECO:0000256" key="5">
    <source>
        <dbReference type="ARBA" id="ARBA00022989"/>
    </source>
</evidence>
<feature type="transmembrane region" description="Helical" evidence="8">
    <location>
        <begin position="480"/>
        <end position="498"/>
    </location>
</feature>
<keyword evidence="6 8" id="KW-0472">Membrane</keyword>
<feature type="transmembrane region" description="Helical" evidence="8">
    <location>
        <begin position="811"/>
        <end position="833"/>
    </location>
</feature>
<dbReference type="OrthoDB" id="6510177at2759"/>
<feature type="transmembrane region" description="Helical" evidence="8">
    <location>
        <begin position="683"/>
        <end position="702"/>
    </location>
</feature>
<evidence type="ECO:0000256" key="4">
    <source>
        <dbReference type="ARBA" id="ARBA00022692"/>
    </source>
</evidence>
<dbReference type="PANTHER" id="PTHR10796:SF92">
    <property type="entry name" value="PATCHED-RELATED, ISOFORM A"/>
    <property type="match status" value="1"/>
</dbReference>
<evidence type="ECO:0000256" key="1">
    <source>
        <dbReference type="ARBA" id="ARBA00004651"/>
    </source>
</evidence>
<evidence type="ECO:0000256" key="6">
    <source>
        <dbReference type="ARBA" id="ARBA00023136"/>
    </source>
</evidence>
<reference evidence="10" key="1">
    <citation type="submission" date="2022-03" db="EMBL/GenBank/DDBJ databases">
        <authorList>
            <person name="Martin C."/>
        </authorList>
    </citation>
    <scope>NUCLEOTIDE SEQUENCE</scope>
</reference>
<feature type="transmembrane region" description="Helical" evidence="8">
    <location>
        <begin position="708"/>
        <end position="726"/>
    </location>
</feature>
<evidence type="ECO:0000256" key="2">
    <source>
        <dbReference type="ARBA" id="ARBA00005585"/>
    </source>
</evidence>
<feature type="transmembrane region" description="Helical" evidence="8">
    <location>
        <begin position="357"/>
        <end position="378"/>
    </location>
</feature>
<dbReference type="Pfam" id="PF02460">
    <property type="entry name" value="Patched"/>
    <property type="match status" value="1"/>
</dbReference>
<organism evidence="10 11">
    <name type="scientific">Owenia fusiformis</name>
    <name type="common">Polychaete worm</name>
    <dbReference type="NCBI Taxonomy" id="6347"/>
    <lineage>
        <taxon>Eukaryota</taxon>
        <taxon>Metazoa</taxon>
        <taxon>Spiralia</taxon>
        <taxon>Lophotrochozoa</taxon>
        <taxon>Annelida</taxon>
        <taxon>Polychaeta</taxon>
        <taxon>Sedentaria</taxon>
        <taxon>Canalipalpata</taxon>
        <taxon>Sabellida</taxon>
        <taxon>Oweniida</taxon>
        <taxon>Oweniidae</taxon>
        <taxon>Owenia</taxon>
    </lineage>
</organism>
<comment type="caution">
    <text evidence="10">The sequence shown here is derived from an EMBL/GenBank/DDBJ whole genome shotgun (WGS) entry which is preliminary data.</text>
</comment>
<name>A0A8S4PZ20_OWEFU</name>
<dbReference type="PROSITE" id="PS50156">
    <property type="entry name" value="SSD"/>
    <property type="match status" value="1"/>
</dbReference>
<comment type="similarity">
    <text evidence="2">Belongs to the patched family.</text>
</comment>
<evidence type="ECO:0000256" key="7">
    <source>
        <dbReference type="ARBA" id="ARBA00023180"/>
    </source>
</evidence>
<feature type="transmembrane region" description="Helical" evidence="8">
    <location>
        <begin position="284"/>
        <end position="307"/>
    </location>
</feature>
<evidence type="ECO:0000313" key="10">
    <source>
        <dbReference type="EMBL" id="CAH1799201.1"/>
    </source>
</evidence>
<dbReference type="InterPro" id="IPR051697">
    <property type="entry name" value="Patched_domain-protein"/>
</dbReference>